<dbReference type="Proteomes" id="UP001234297">
    <property type="component" value="Chromosome 2"/>
</dbReference>
<keyword evidence="2" id="KW-1185">Reference proteome</keyword>
<organism evidence="1 2">
    <name type="scientific">Persea americana</name>
    <name type="common">Avocado</name>
    <dbReference type="NCBI Taxonomy" id="3435"/>
    <lineage>
        <taxon>Eukaryota</taxon>
        <taxon>Viridiplantae</taxon>
        <taxon>Streptophyta</taxon>
        <taxon>Embryophyta</taxon>
        <taxon>Tracheophyta</taxon>
        <taxon>Spermatophyta</taxon>
        <taxon>Magnoliopsida</taxon>
        <taxon>Magnoliidae</taxon>
        <taxon>Laurales</taxon>
        <taxon>Lauraceae</taxon>
        <taxon>Persea</taxon>
    </lineage>
</organism>
<dbReference type="EMBL" id="CM056810">
    <property type="protein sequence ID" value="KAJ8643715.1"/>
    <property type="molecule type" value="Genomic_DNA"/>
</dbReference>
<proteinExistence type="predicted"/>
<gene>
    <name evidence="1" type="ORF">MRB53_005463</name>
</gene>
<evidence type="ECO:0000313" key="1">
    <source>
        <dbReference type="EMBL" id="KAJ8643715.1"/>
    </source>
</evidence>
<evidence type="ECO:0000313" key="2">
    <source>
        <dbReference type="Proteomes" id="UP001234297"/>
    </source>
</evidence>
<sequence length="663" mass="74299">MDFAVEAAVIGRSRLHSAPKSPIFIKINPHRRISAGPQPKPSHFPLHVTKSSIGPFDFSCVRNLDVFDGRIRPEGMGGGRPVDDSRFGVLRVLMRQRFVLGAMVIGVLGIGCRRVVAAEGVLDAGFGVFERGGVVFLPKMFQVLRVLREEGLVLAALLGLSAFFSLAETSITTLWPWKVRELAEKEPENAVFRMLRSDVTRFLTTILIGTTVVNIGATALVTKAATTIFGEAGVSAATGVMTVAILLLTEITPKSIAVHNATEVVRFVVRPVAWLSFILYPVGRVVTFLSMGILKILGLKGRSEPYVTEDELKLMLRGAELSGAIEEEEQDMIENVLEIKDRHVREVMTPLVDVVAIDASASLIDFENLWVTHQYSRVPVYEQRIDNIVGIAYAMDMLEYVEKVDLLKGSTVGEIAHKPAFFVPDSMSVWNMLREFRIRKVHMAIVVNEYGGAVGIVTLEDVVEEIVGEIFDENDSTEEIQKKTGYVVMRADGIFDVDANTSIDQLSKDLNIEIPEGHQYERVSGFVYESFGYIPMSGESIKVVLKTANLQVDNEYTNTELHHQDQKQTHQIYKLVILEGNARKVKSVRFERLNQDTKLETKAVARLMPRIMKRKWRDVDYSNRLDYEEIPFQKRSEDVISDSHITAERVADDHDNSNKQKLH</sequence>
<reference evidence="1 2" key="1">
    <citation type="journal article" date="2022" name="Hortic Res">
        <title>A haplotype resolved chromosomal level avocado genome allows analysis of novel avocado genes.</title>
        <authorList>
            <person name="Nath O."/>
            <person name="Fletcher S.J."/>
            <person name="Hayward A."/>
            <person name="Shaw L.M."/>
            <person name="Masouleh A.K."/>
            <person name="Furtado A."/>
            <person name="Henry R.J."/>
            <person name="Mitter N."/>
        </authorList>
    </citation>
    <scope>NUCLEOTIDE SEQUENCE [LARGE SCALE GENOMIC DNA]</scope>
    <source>
        <strain evidence="2">cv. Hass</strain>
    </source>
</reference>
<comment type="caution">
    <text evidence="1">The sequence shown here is derived from an EMBL/GenBank/DDBJ whole genome shotgun (WGS) entry which is preliminary data.</text>
</comment>
<protein>
    <submittedName>
        <fullName evidence="1">Uncharacterized protein</fullName>
    </submittedName>
</protein>
<accession>A0ACC2ME34</accession>
<name>A0ACC2ME34_PERAE</name>